<keyword evidence="2" id="KW-0863">Zinc-finger</keyword>
<dbReference type="InterPro" id="IPR017907">
    <property type="entry name" value="Znf_RING_CS"/>
</dbReference>
<keyword evidence="1" id="KW-0479">Metal-binding</keyword>
<dbReference type="InterPro" id="IPR013083">
    <property type="entry name" value="Znf_RING/FYVE/PHD"/>
</dbReference>
<dbReference type="InterPro" id="IPR001841">
    <property type="entry name" value="Znf_RING"/>
</dbReference>
<dbReference type="AlphaFoldDB" id="A0A6C0B444"/>
<dbReference type="PROSITE" id="PS00518">
    <property type="entry name" value="ZF_RING_1"/>
    <property type="match status" value="1"/>
</dbReference>
<dbReference type="GO" id="GO:0008270">
    <property type="term" value="F:zinc ion binding"/>
    <property type="evidence" value="ECO:0007669"/>
    <property type="project" value="UniProtKB-KW"/>
</dbReference>
<evidence type="ECO:0000256" key="4">
    <source>
        <dbReference type="SAM" id="MobiDB-lite"/>
    </source>
</evidence>
<protein>
    <recommendedName>
        <fullName evidence="5">RING-type domain-containing protein</fullName>
    </recommendedName>
</protein>
<dbReference type="PROSITE" id="PS50089">
    <property type="entry name" value="ZF_RING_2"/>
    <property type="match status" value="1"/>
</dbReference>
<organism evidence="6">
    <name type="scientific">viral metagenome</name>
    <dbReference type="NCBI Taxonomy" id="1070528"/>
    <lineage>
        <taxon>unclassified sequences</taxon>
        <taxon>metagenomes</taxon>
        <taxon>organismal metagenomes</taxon>
    </lineage>
</organism>
<dbReference type="Pfam" id="PF13639">
    <property type="entry name" value="zf-RING_2"/>
    <property type="match status" value="1"/>
</dbReference>
<proteinExistence type="predicted"/>
<dbReference type="SMART" id="SM00184">
    <property type="entry name" value="RING"/>
    <property type="match status" value="1"/>
</dbReference>
<feature type="domain" description="RING-type" evidence="5">
    <location>
        <begin position="7"/>
        <end position="47"/>
    </location>
</feature>
<dbReference type="SUPFAM" id="SSF57850">
    <property type="entry name" value="RING/U-box"/>
    <property type="match status" value="1"/>
</dbReference>
<dbReference type="PANTHER" id="PTHR12109">
    <property type="entry name" value="RING FINGER PROTEIN 141-RELATED"/>
    <property type="match status" value="1"/>
</dbReference>
<reference evidence="6" key="1">
    <citation type="journal article" date="2020" name="Nature">
        <title>Giant virus diversity and host interactions through global metagenomics.</title>
        <authorList>
            <person name="Schulz F."/>
            <person name="Roux S."/>
            <person name="Paez-Espino D."/>
            <person name="Jungbluth S."/>
            <person name="Walsh D.A."/>
            <person name="Denef V.J."/>
            <person name="McMahon K.D."/>
            <person name="Konstantinidis K.T."/>
            <person name="Eloe-Fadrosh E.A."/>
            <person name="Kyrpides N.C."/>
            <person name="Woyke T."/>
        </authorList>
    </citation>
    <scope>NUCLEOTIDE SEQUENCE</scope>
    <source>
        <strain evidence="6">GVMAG-M-3300009187-29</strain>
    </source>
</reference>
<evidence type="ECO:0000256" key="3">
    <source>
        <dbReference type="ARBA" id="ARBA00022833"/>
    </source>
</evidence>
<evidence type="ECO:0000256" key="1">
    <source>
        <dbReference type="ARBA" id="ARBA00022723"/>
    </source>
</evidence>
<dbReference type="InterPro" id="IPR047126">
    <property type="entry name" value="RNF141-like"/>
</dbReference>
<evidence type="ECO:0000256" key="2">
    <source>
        <dbReference type="ARBA" id="ARBA00022771"/>
    </source>
</evidence>
<accession>A0A6C0B444</accession>
<feature type="region of interest" description="Disordered" evidence="4">
    <location>
        <begin position="55"/>
        <end position="80"/>
    </location>
</feature>
<keyword evidence="3" id="KW-0862">Zinc</keyword>
<dbReference type="EMBL" id="MN739053">
    <property type="protein sequence ID" value="QHS86298.1"/>
    <property type="molecule type" value="Genomic_DNA"/>
</dbReference>
<evidence type="ECO:0000259" key="5">
    <source>
        <dbReference type="PROSITE" id="PS50089"/>
    </source>
</evidence>
<sequence length="153" mass="17491">MSTVTECCICFEEIGSKNNCTTPCGHQFCFVCMSKSLANNNTCPCCRAVLMEVPDEDEDSDYSDSDSDEEEEEEDFDFPEDANLDRITEKFMAKGYGPTDLMVMLVGRIKERNDKYNPETIKKMYTDLNEIVDDLEKQKDELKLFGAEDIRIA</sequence>
<name>A0A6C0B444_9ZZZZ</name>
<evidence type="ECO:0000313" key="6">
    <source>
        <dbReference type="EMBL" id="QHS86298.1"/>
    </source>
</evidence>
<dbReference type="Gene3D" id="3.30.40.10">
    <property type="entry name" value="Zinc/RING finger domain, C3HC4 (zinc finger)"/>
    <property type="match status" value="1"/>
</dbReference>